<protein>
    <recommendedName>
        <fullName evidence="1">Ketopantoate reductase C-terminal domain-containing protein</fullName>
    </recommendedName>
</protein>
<keyword evidence="3" id="KW-1185">Reference proteome</keyword>
<evidence type="ECO:0000313" key="2">
    <source>
        <dbReference type="EMBL" id="EAW15278.1"/>
    </source>
</evidence>
<accession>A1C4D8</accession>
<dbReference type="RefSeq" id="XP_001276704.1">
    <property type="nucleotide sequence ID" value="XM_001276703.1"/>
</dbReference>
<sequence length="275" mass="30312">MAPKSRVLLIGAGGVGTIAALNLERGGCGGQGIRDSIPVNTAIFAIGGPTAGNLSTILFQQIQYDGPNSHPIPVLNAVPHVAPDEKRQFFRLHRVQPPRTSPTSAPQSNAILAGVSIIDAHEIAPADIQREAAERFVRLYGAGGKTDVRYESDWKRGRWRKLVFNATVQSHMCSDEREHGPSTSLRQGSGFLGYPRDLPGDVIETTIRMYPSESQICPSMQEDMERGNLLEHENLFGEVVREAQRRSVPTPILSVLYELCSAVQWRVQNESKHRR</sequence>
<dbReference type="eggNOG" id="ENOG502QWBM">
    <property type="taxonomic scope" value="Eukaryota"/>
</dbReference>
<dbReference type="SUPFAM" id="SSF48179">
    <property type="entry name" value="6-phosphogluconate dehydrogenase C-terminal domain-like"/>
    <property type="match status" value="1"/>
</dbReference>
<evidence type="ECO:0000313" key="3">
    <source>
        <dbReference type="Proteomes" id="UP000006701"/>
    </source>
</evidence>
<dbReference type="InterPro" id="IPR051402">
    <property type="entry name" value="KPR-Related"/>
</dbReference>
<evidence type="ECO:0000259" key="1">
    <source>
        <dbReference type="Pfam" id="PF08546"/>
    </source>
</evidence>
<proteinExistence type="predicted"/>
<dbReference type="InterPro" id="IPR008927">
    <property type="entry name" value="6-PGluconate_DH-like_C_sf"/>
</dbReference>
<dbReference type="AlphaFoldDB" id="A1C4D8"/>
<dbReference type="OrthoDB" id="3609at2759"/>
<dbReference type="GeneID" id="4708798"/>
<dbReference type="EMBL" id="DS026990">
    <property type="protein sequence ID" value="EAW15278.1"/>
    <property type="molecule type" value="Genomic_DNA"/>
</dbReference>
<dbReference type="VEuPathDB" id="FungiDB:ACLA_059440"/>
<dbReference type="HOGENOM" id="CLU_1030756_0_0_1"/>
<reference evidence="2 3" key="1">
    <citation type="journal article" date="2008" name="PLoS Genet.">
        <title>Genomic islands in the pathogenic filamentous fungus Aspergillus fumigatus.</title>
        <authorList>
            <person name="Fedorova N.D."/>
            <person name="Khaldi N."/>
            <person name="Joardar V.S."/>
            <person name="Maiti R."/>
            <person name="Amedeo P."/>
            <person name="Anderson M.J."/>
            <person name="Crabtree J."/>
            <person name="Silva J.C."/>
            <person name="Badger J.H."/>
            <person name="Albarraq A."/>
            <person name="Angiuoli S."/>
            <person name="Bussey H."/>
            <person name="Bowyer P."/>
            <person name="Cotty P.J."/>
            <person name="Dyer P.S."/>
            <person name="Egan A."/>
            <person name="Galens K."/>
            <person name="Fraser-Liggett C.M."/>
            <person name="Haas B.J."/>
            <person name="Inman J.M."/>
            <person name="Kent R."/>
            <person name="Lemieux S."/>
            <person name="Malavazi I."/>
            <person name="Orvis J."/>
            <person name="Roemer T."/>
            <person name="Ronning C.M."/>
            <person name="Sundaram J.P."/>
            <person name="Sutton G."/>
            <person name="Turner G."/>
            <person name="Venter J.C."/>
            <person name="White O.R."/>
            <person name="Whitty B.R."/>
            <person name="Youngman P."/>
            <person name="Wolfe K.H."/>
            <person name="Goldman G.H."/>
            <person name="Wortman J.R."/>
            <person name="Jiang B."/>
            <person name="Denning D.W."/>
            <person name="Nierman W.C."/>
        </authorList>
    </citation>
    <scope>NUCLEOTIDE SEQUENCE [LARGE SCALE GENOMIC DNA]</scope>
    <source>
        <strain evidence="3">ATCC 1007 / CBS 513.65 / DSM 816 / NCTC 3887 / NRRL 1</strain>
    </source>
</reference>
<dbReference type="InterPro" id="IPR013328">
    <property type="entry name" value="6PGD_dom2"/>
</dbReference>
<dbReference type="Pfam" id="PF08546">
    <property type="entry name" value="ApbA_C"/>
    <property type="match status" value="1"/>
</dbReference>
<dbReference type="InterPro" id="IPR013752">
    <property type="entry name" value="KPA_reductase"/>
</dbReference>
<dbReference type="PANTHER" id="PTHR21708">
    <property type="entry name" value="PROBABLE 2-DEHYDROPANTOATE 2-REDUCTASE"/>
    <property type="match status" value="1"/>
</dbReference>
<dbReference type="GO" id="GO:0005737">
    <property type="term" value="C:cytoplasm"/>
    <property type="evidence" value="ECO:0007669"/>
    <property type="project" value="TreeGrafter"/>
</dbReference>
<dbReference type="KEGG" id="act:ACLA_059440"/>
<organism evidence="2 3">
    <name type="scientific">Aspergillus clavatus (strain ATCC 1007 / CBS 513.65 / DSM 816 / NCTC 3887 / NRRL 1 / QM 1276 / 107)</name>
    <dbReference type="NCBI Taxonomy" id="344612"/>
    <lineage>
        <taxon>Eukaryota</taxon>
        <taxon>Fungi</taxon>
        <taxon>Dikarya</taxon>
        <taxon>Ascomycota</taxon>
        <taxon>Pezizomycotina</taxon>
        <taxon>Eurotiomycetes</taxon>
        <taxon>Eurotiomycetidae</taxon>
        <taxon>Eurotiales</taxon>
        <taxon>Aspergillaceae</taxon>
        <taxon>Aspergillus</taxon>
        <taxon>Aspergillus subgen. Fumigati</taxon>
    </lineage>
</organism>
<dbReference type="PANTHER" id="PTHR21708:SF30">
    <property type="entry name" value="2-DEHYDROPANTOATE 2-REDUCTASE-RELATED"/>
    <property type="match status" value="1"/>
</dbReference>
<dbReference type="SUPFAM" id="SSF69572">
    <property type="entry name" value="Activating enzymes of the ubiquitin-like proteins"/>
    <property type="match status" value="1"/>
</dbReference>
<gene>
    <name evidence="2" type="ORF">ACLA_059440</name>
</gene>
<dbReference type="GO" id="GO:0008641">
    <property type="term" value="F:ubiquitin-like modifier activating enzyme activity"/>
    <property type="evidence" value="ECO:0007669"/>
    <property type="project" value="InterPro"/>
</dbReference>
<dbReference type="Gene3D" id="1.10.1040.10">
    <property type="entry name" value="N-(1-d-carboxylethyl)-l-norvaline Dehydrogenase, domain 2"/>
    <property type="match status" value="1"/>
</dbReference>
<name>A1C4D8_ASPCL</name>
<feature type="domain" description="Ketopantoate reductase C-terminal" evidence="1">
    <location>
        <begin position="199"/>
        <end position="263"/>
    </location>
</feature>
<dbReference type="Proteomes" id="UP000006701">
    <property type="component" value="Unassembled WGS sequence"/>
</dbReference>
<dbReference type="InterPro" id="IPR035985">
    <property type="entry name" value="Ubiquitin-activating_enz"/>
</dbReference>